<organism evidence="1 2">
    <name type="scientific">Paracoccus suum</name>
    <dbReference type="NCBI Taxonomy" id="2259340"/>
    <lineage>
        <taxon>Bacteria</taxon>
        <taxon>Pseudomonadati</taxon>
        <taxon>Pseudomonadota</taxon>
        <taxon>Alphaproteobacteria</taxon>
        <taxon>Rhodobacterales</taxon>
        <taxon>Paracoccaceae</taxon>
        <taxon>Paracoccus</taxon>
    </lineage>
</organism>
<gene>
    <name evidence="1" type="ORF">DRW48_12635</name>
</gene>
<accession>A0A344PM11</accession>
<dbReference type="EMBL" id="CP030918">
    <property type="protein sequence ID" value="AXC50416.1"/>
    <property type="molecule type" value="Genomic_DNA"/>
</dbReference>
<dbReference type="KEGG" id="pars:DRW48_12635"/>
<protein>
    <submittedName>
        <fullName evidence="1">Uncharacterized protein</fullName>
    </submittedName>
</protein>
<evidence type="ECO:0000313" key="2">
    <source>
        <dbReference type="Proteomes" id="UP000252023"/>
    </source>
</evidence>
<proteinExistence type="predicted"/>
<name>A0A344PM11_9RHOB</name>
<dbReference type="OrthoDB" id="7277196at2"/>
<dbReference type="AlphaFoldDB" id="A0A344PM11"/>
<dbReference type="Proteomes" id="UP000252023">
    <property type="component" value="Chromosome"/>
</dbReference>
<dbReference type="RefSeq" id="WP_114076733.1">
    <property type="nucleotide sequence ID" value="NZ_CP030918.1"/>
</dbReference>
<reference evidence="2" key="1">
    <citation type="submission" date="2018-07" db="EMBL/GenBank/DDBJ databases">
        <title>Genome sequencing of Paracoccus sp. SC2-6.</title>
        <authorList>
            <person name="Heo J."/>
            <person name="Kim S.-J."/>
            <person name="Kwon S.-W."/>
        </authorList>
    </citation>
    <scope>NUCLEOTIDE SEQUENCE [LARGE SCALE GENOMIC DNA]</scope>
    <source>
        <strain evidence="2">SC2-6</strain>
    </source>
</reference>
<evidence type="ECO:0000313" key="1">
    <source>
        <dbReference type="EMBL" id="AXC50416.1"/>
    </source>
</evidence>
<sequence length="116" mass="12451">MIALALMTALGADPAAALNDYPTEARADYVFTCMAANGQTRQALSECSCAIDHIASVLPYKRYVAAETVLAMRQTSGERAEVFRSAEFNNAFARDLQSAAAEAEVLCFTPVLRAPD</sequence>
<keyword evidence="2" id="KW-1185">Reference proteome</keyword>